<dbReference type="AlphaFoldDB" id="A0A9P4W636"/>
<dbReference type="PANTHER" id="PTHR10622">
    <property type="entry name" value="HET DOMAIN-CONTAINING PROTEIN"/>
    <property type="match status" value="1"/>
</dbReference>
<evidence type="ECO:0000313" key="5">
    <source>
        <dbReference type="Proteomes" id="UP000801428"/>
    </source>
</evidence>
<dbReference type="OrthoDB" id="194358at2759"/>
<dbReference type="InterPro" id="IPR056884">
    <property type="entry name" value="NPHP3-like_N"/>
</dbReference>
<evidence type="ECO:0000259" key="2">
    <source>
        <dbReference type="Pfam" id="PF06985"/>
    </source>
</evidence>
<gene>
    <name evidence="4" type="ORF">E8E13_001041</name>
</gene>
<dbReference type="InterPro" id="IPR010730">
    <property type="entry name" value="HET"/>
</dbReference>
<keyword evidence="1" id="KW-0677">Repeat</keyword>
<feature type="domain" description="Heterokaryon incompatibility" evidence="2">
    <location>
        <begin position="23"/>
        <end position="112"/>
    </location>
</feature>
<evidence type="ECO:0000256" key="1">
    <source>
        <dbReference type="ARBA" id="ARBA00022737"/>
    </source>
</evidence>
<organism evidence="4 5">
    <name type="scientific">Curvularia kusanoi</name>
    <name type="common">Cochliobolus kusanoi</name>
    <dbReference type="NCBI Taxonomy" id="90978"/>
    <lineage>
        <taxon>Eukaryota</taxon>
        <taxon>Fungi</taxon>
        <taxon>Dikarya</taxon>
        <taxon>Ascomycota</taxon>
        <taxon>Pezizomycotina</taxon>
        <taxon>Dothideomycetes</taxon>
        <taxon>Pleosporomycetidae</taxon>
        <taxon>Pleosporales</taxon>
        <taxon>Pleosporineae</taxon>
        <taxon>Pleosporaceae</taxon>
        <taxon>Curvularia</taxon>
    </lineage>
</organism>
<dbReference type="Gene3D" id="3.40.50.300">
    <property type="entry name" value="P-loop containing nucleotide triphosphate hydrolases"/>
    <property type="match status" value="1"/>
</dbReference>
<dbReference type="InterPro" id="IPR027417">
    <property type="entry name" value="P-loop_NTPase"/>
</dbReference>
<proteinExistence type="predicted"/>
<dbReference type="SUPFAM" id="SSF52540">
    <property type="entry name" value="P-loop containing nucleoside triphosphate hydrolases"/>
    <property type="match status" value="1"/>
</dbReference>
<dbReference type="Proteomes" id="UP000801428">
    <property type="component" value="Unassembled WGS sequence"/>
</dbReference>
<comment type="caution">
    <text evidence="4">The sequence shown here is derived from an EMBL/GenBank/DDBJ whole genome shotgun (WGS) entry which is preliminary data.</text>
</comment>
<dbReference type="Pfam" id="PF06985">
    <property type="entry name" value="HET"/>
    <property type="match status" value="1"/>
</dbReference>
<evidence type="ECO:0008006" key="6">
    <source>
        <dbReference type="Google" id="ProtNLM"/>
    </source>
</evidence>
<dbReference type="PANTHER" id="PTHR10622:SF10">
    <property type="entry name" value="HET DOMAIN-CONTAINING PROTEIN"/>
    <property type="match status" value="1"/>
</dbReference>
<dbReference type="Pfam" id="PF24883">
    <property type="entry name" value="NPHP3_N"/>
    <property type="match status" value="1"/>
</dbReference>
<feature type="domain" description="Nephrocystin 3-like N-terminal" evidence="3">
    <location>
        <begin position="283"/>
        <end position="453"/>
    </location>
</feature>
<evidence type="ECO:0000259" key="3">
    <source>
        <dbReference type="Pfam" id="PF24883"/>
    </source>
</evidence>
<evidence type="ECO:0000313" key="4">
    <source>
        <dbReference type="EMBL" id="KAF2993864.1"/>
    </source>
</evidence>
<accession>A0A9P4W636</accession>
<protein>
    <recommendedName>
        <fullName evidence="6">HET-domain-containing protein</fullName>
    </recommendedName>
</protein>
<name>A0A9P4W636_CURKU</name>
<dbReference type="EMBL" id="SWKU01000046">
    <property type="protein sequence ID" value="KAF2993864.1"/>
    <property type="molecule type" value="Genomic_DNA"/>
</dbReference>
<keyword evidence="5" id="KW-1185">Reference proteome</keyword>
<reference evidence="4" key="1">
    <citation type="submission" date="2019-04" db="EMBL/GenBank/DDBJ databases">
        <title>Sequencing of skin fungus with MAO and IRED activity.</title>
        <authorList>
            <person name="Marsaioli A.J."/>
            <person name="Bonatto J.M.C."/>
            <person name="Reis Junior O."/>
        </authorList>
    </citation>
    <scope>NUCLEOTIDE SEQUENCE</scope>
    <source>
        <strain evidence="4">30M1</strain>
    </source>
</reference>
<sequence length="719" mass="82826">MNDGLLRLTDDILDEDAVRLRPYAILSHTWAKEEVTFQDFVHDMGKGKAGYTKIEFCKTQAIRDGLQYFWIDTCCIDKSDAVELQTAIASMFRWYRNASKCYVFMSDVSSKDLRLWRSNFARSNWFRRGWTLQELLAPRVVVFFTVEGTELSDRNLLLEEIHEATGLPQRALLGTSMDHFSVEERLSWTEARTTTRKEDLAYSLLGMFDIQMPLFYGEGEERAFRRLRMAIEKSQMERYAIPLHGGKQPSADEKAGCLDSLRCKGIHERFAAITTAIAGHDFLFERPVYRNWLFEQRGLIWIKGPPGVGKSVLMKQMITRMERVDPKVLVAHFFIRYSLYDTPLIVMSSILHSLLYKFPTYMTGLAKTFRDREYRYGRMSQGMWSWKVKEIGEALQDVLIHNGTDTPICIWVDALDELGYSDDSGSELLEYFHDLAQQVEKAQAPVKICISSRDWPILGELDIPTVHVNHSGTRDEDLIRQRFVNRDSADLDETYKAVLTEGTDDEVNWRIKLLTWVLLSERPLTSYELREALAFDTDATCSSIRGLRSRPSWIKDIAAFEGYVMSLCPTLILFAAHEARIQPSDRTSLHNYFLRQLAGSIATPSGLDGQAEARLKIYAVCLRYLCLEDVRDSEYWNKRSLISTFPLAAYAAEYISRFEERWATKLEQWVAARQELDWMSTLRPRIQGMIGTLLQQSDSSNPAETMEELLMSLAEATLD</sequence>